<evidence type="ECO:0000256" key="6">
    <source>
        <dbReference type="ARBA" id="ARBA00023242"/>
    </source>
</evidence>
<keyword evidence="5" id="KW-0597">Phosphoprotein</keyword>
<keyword evidence="4" id="KW-0963">Cytoplasm</keyword>
<evidence type="ECO:0000256" key="3">
    <source>
        <dbReference type="ARBA" id="ARBA00008329"/>
    </source>
</evidence>
<comment type="subcellular location">
    <subcellularLocation>
        <location evidence="2">Cytoplasm</location>
    </subcellularLocation>
    <subcellularLocation>
        <location evidence="1">Nucleus</location>
    </subcellularLocation>
</comment>
<accession>A0A8J5ZSX5</accession>
<dbReference type="InterPro" id="IPR033335">
    <property type="entry name" value="JUPITER"/>
</dbReference>
<dbReference type="GO" id="GO:0005737">
    <property type="term" value="C:cytoplasm"/>
    <property type="evidence" value="ECO:0007669"/>
    <property type="project" value="UniProtKB-SubCell"/>
</dbReference>
<proteinExistence type="inferred from homology"/>
<protein>
    <submittedName>
        <fullName evidence="8">Jupiter microtubule associated-2</fullName>
    </submittedName>
</protein>
<evidence type="ECO:0000256" key="1">
    <source>
        <dbReference type="ARBA" id="ARBA00004123"/>
    </source>
</evidence>
<feature type="compositionally biased region" description="Basic and acidic residues" evidence="7">
    <location>
        <begin position="255"/>
        <end position="276"/>
    </location>
</feature>
<dbReference type="EMBL" id="JAGFMF010012160">
    <property type="protein sequence ID" value="KAG8506340.1"/>
    <property type="molecule type" value="Genomic_DNA"/>
</dbReference>
<dbReference type="OrthoDB" id="6367565at2759"/>
<feature type="compositionally biased region" description="Low complexity" evidence="7">
    <location>
        <begin position="49"/>
        <end position="64"/>
    </location>
</feature>
<feature type="compositionally biased region" description="Low complexity" evidence="7">
    <location>
        <begin position="99"/>
        <end position="114"/>
    </location>
</feature>
<keyword evidence="6" id="KW-0539">Nucleus</keyword>
<evidence type="ECO:0000256" key="2">
    <source>
        <dbReference type="ARBA" id="ARBA00004496"/>
    </source>
</evidence>
<keyword evidence="9" id="KW-1185">Reference proteome</keyword>
<organism evidence="8 9">
    <name type="scientific">Galemys pyrenaicus</name>
    <name type="common">Iberian desman</name>
    <name type="synonym">Pyrenean desman</name>
    <dbReference type="NCBI Taxonomy" id="202257"/>
    <lineage>
        <taxon>Eukaryota</taxon>
        <taxon>Metazoa</taxon>
        <taxon>Chordata</taxon>
        <taxon>Craniata</taxon>
        <taxon>Vertebrata</taxon>
        <taxon>Euteleostomi</taxon>
        <taxon>Mammalia</taxon>
        <taxon>Eutheria</taxon>
        <taxon>Laurasiatheria</taxon>
        <taxon>Eulipotyphla</taxon>
        <taxon>Talpidae</taxon>
        <taxon>Galemys</taxon>
    </lineage>
</organism>
<evidence type="ECO:0000256" key="7">
    <source>
        <dbReference type="SAM" id="MobiDB-lite"/>
    </source>
</evidence>
<gene>
    <name evidence="8" type="ORF">J0S82_010257</name>
</gene>
<dbReference type="GO" id="GO:0005634">
    <property type="term" value="C:nucleus"/>
    <property type="evidence" value="ECO:0007669"/>
    <property type="project" value="UniProtKB-SubCell"/>
</dbReference>
<comment type="caution">
    <text evidence="8">The sequence shown here is derived from an EMBL/GenBank/DDBJ whole genome shotgun (WGS) entry which is preliminary data.</text>
</comment>
<evidence type="ECO:0000256" key="5">
    <source>
        <dbReference type="ARBA" id="ARBA00022553"/>
    </source>
</evidence>
<comment type="similarity">
    <text evidence="3">Belongs to the JUPITER family.</text>
</comment>
<evidence type="ECO:0000313" key="8">
    <source>
        <dbReference type="EMBL" id="KAG8506340.1"/>
    </source>
</evidence>
<dbReference type="PANTHER" id="PTHR34930:SF5">
    <property type="entry name" value="JUPITER MICROTUBULE ASSOCIATED HOMOLOG 2"/>
    <property type="match status" value="1"/>
</dbReference>
<dbReference type="PANTHER" id="PTHR34930">
    <property type="entry name" value="GEO05313P1"/>
    <property type="match status" value="1"/>
</dbReference>
<evidence type="ECO:0000313" key="9">
    <source>
        <dbReference type="Proteomes" id="UP000700334"/>
    </source>
</evidence>
<feature type="region of interest" description="Disordered" evidence="7">
    <location>
        <begin position="1"/>
        <end position="299"/>
    </location>
</feature>
<name>A0A8J5ZSX5_GALPY</name>
<dbReference type="Proteomes" id="UP000700334">
    <property type="component" value="Unassembled WGS sequence"/>
</dbReference>
<feature type="compositionally biased region" description="Basic and acidic residues" evidence="7">
    <location>
        <begin position="166"/>
        <end position="195"/>
    </location>
</feature>
<reference evidence="8" key="1">
    <citation type="journal article" date="2021" name="Evol. Appl.">
        <title>The genome of the Pyrenean desman and the effects of bottlenecks and inbreeding on the genomic landscape of an endangered species.</title>
        <authorList>
            <person name="Escoda L."/>
            <person name="Castresana J."/>
        </authorList>
    </citation>
    <scope>NUCLEOTIDE SEQUENCE</scope>
    <source>
        <strain evidence="8">IBE-C5619</strain>
    </source>
</reference>
<dbReference type="AlphaFoldDB" id="A0A8J5ZSX5"/>
<feature type="compositionally biased region" description="Low complexity" evidence="7">
    <location>
        <begin position="244"/>
        <end position="254"/>
    </location>
</feature>
<evidence type="ECO:0000256" key="4">
    <source>
        <dbReference type="ARBA" id="ARBA00022490"/>
    </source>
</evidence>
<sequence>MFQGAESEAGRGGSSPVSLRSVALRQAQPSIRSRCGGPHAHCACRAAQSPGAEPGSAEGAAASSRPHRMASNIFGPTEEPQHIPRRTNPPGTATYEGVAGTAGTQAGRGAAGQRCPAVPTGGKGSGIFEDSTPLQTRQRLNPPGGKTSDIFGAPVAATAPLAHPNKPKDHIFMCEGADPKPGLDGEPCPRPEAKGRSPCRSSGEGSETGPAAQERPPAGLEQGLRQLLSRPGRGAGFLPPTQPASLSAAAAGAAPREEQVEEGRPGDTMDRHEPRLGPRPRSHNKVLNPPGGKSSISFY</sequence>